<dbReference type="AlphaFoldDB" id="A0AAV5ST65"/>
<feature type="non-terminal residue" evidence="1">
    <location>
        <position position="67"/>
    </location>
</feature>
<protein>
    <submittedName>
        <fullName evidence="1">Uncharacterized protein</fullName>
    </submittedName>
</protein>
<evidence type="ECO:0000313" key="1">
    <source>
        <dbReference type="EMBL" id="GMS85283.1"/>
    </source>
</evidence>
<sequence length="67" mass="7801">DSVIFPHATNTFQFLWIIVSQIFQSSLNLENLQGRAADDSTSRVNLLKNMSFIRRIQSLYDIWVTCH</sequence>
<gene>
    <name evidence="1" type="ORF">PENTCL1PPCAC_7458</name>
</gene>
<dbReference type="Proteomes" id="UP001432027">
    <property type="component" value="Unassembled WGS sequence"/>
</dbReference>
<accession>A0AAV5ST65</accession>
<keyword evidence="2" id="KW-1185">Reference proteome</keyword>
<feature type="non-terminal residue" evidence="1">
    <location>
        <position position="1"/>
    </location>
</feature>
<dbReference type="EMBL" id="BTSX01000002">
    <property type="protein sequence ID" value="GMS85283.1"/>
    <property type="molecule type" value="Genomic_DNA"/>
</dbReference>
<name>A0AAV5ST65_9BILA</name>
<organism evidence="1 2">
    <name type="scientific">Pristionchus entomophagus</name>
    <dbReference type="NCBI Taxonomy" id="358040"/>
    <lineage>
        <taxon>Eukaryota</taxon>
        <taxon>Metazoa</taxon>
        <taxon>Ecdysozoa</taxon>
        <taxon>Nematoda</taxon>
        <taxon>Chromadorea</taxon>
        <taxon>Rhabditida</taxon>
        <taxon>Rhabditina</taxon>
        <taxon>Diplogasteromorpha</taxon>
        <taxon>Diplogasteroidea</taxon>
        <taxon>Neodiplogasteridae</taxon>
        <taxon>Pristionchus</taxon>
    </lineage>
</organism>
<reference evidence="1" key="1">
    <citation type="submission" date="2023-10" db="EMBL/GenBank/DDBJ databases">
        <title>Genome assembly of Pristionchus species.</title>
        <authorList>
            <person name="Yoshida K."/>
            <person name="Sommer R.J."/>
        </authorList>
    </citation>
    <scope>NUCLEOTIDE SEQUENCE</scope>
    <source>
        <strain evidence="1">RS0144</strain>
    </source>
</reference>
<proteinExistence type="predicted"/>
<comment type="caution">
    <text evidence="1">The sequence shown here is derived from an EMBL/GenBank/DDBJ whole genome shotgun (WGS) entry which is preliminary data.</text>
</comment>
<evidence type="ECO:0000313" key="2">
    <source>
        <dbReference type="Proteomes" id="UP001432027"/>
    </source>
</evidence>